<evidence type="ECO:0000256" key="2">
    <source>
        <dbReference type="ARBA" id="ARBA00048655"/>
    </source>
</evidence>
<dbReference type="PANTHER" id="PTHR12149">
    <property type="entry name" value="FRUCTOSAMINE 3 KINASE-RELATED PROTEIN"/>
    <property type="match status" value="1"/>
</dbReference>
<protein>
    <recommendedName>
        <fullName evidence="1">protein-ribulosamine 3-kinase</fullName>
        <ecNumber evidence="1">2.7.1.172</ecNumber>
    </recommendedName>
</protein>
<dbReference type="GO" id="GO:0102193">
    <property type="term" value="F:protein-ribulosamine 3-kinase activity"/>
    <property type="evidence" value="ECO:0007669"/>
    <property type="project" value="UniProtKB-EC"/>
</dbReference>
<dbReference type="InterPro" id="IPR016477">
    <property type="entry name" value="Fructo-/Ketosamine-3-kinase"/>
</dbReference>
<dbReference type="RefSeq" id="XP_056583036.1">
    <property type="nucleotide sequence ID" value="XM_056718901.1"/>
</dbReference>
<keyword evidence="4" id="KW-1185">Reference proteome</keyword>
<sequence>MMDRLPHPKIFPALLAQLHKSGISQKWKFGFHVTTYQGRLPQNTSECDTWEECFSNGIEQFFIAEEKAQGSDDEMAVLRKGIIEKVIPRLLRPLETGGNKIQLCLVHGDLWDGNTSVDAETGNPLIFDACSSYAHHEYELAPWRPVRHKIGMPYVTEYLKNFSASKPEADFDDRNALYCVRFNLCSSALYPGNLRFRNIVKQEMRDLVEKFPLGYEGDSKTGTQ</sequence>
<dbReference type="EC" id="2.7.1.172" evidence="1"/>
<dbReference type="OrthoDB" id="5772781at2759"/>
<accession>A0A9W9VKS6</accession>
<dbReference type="Pfam" id="PF03881">
    <property type="entry name" value="Fructosamin_kin"/>
    <property type="match status" value="1"/>
</dbReference>
<comment type="catalytic activity">
    <reaction evidence="2">
        <text>N(6)-D-ribulosyl-L-lysyl-[protein] + ATP = N(6)-(3-O-phospho-D-ribulosyl)-L-lysyl-[protein] + ADP + H(+)</text>
        <dbReference type="Rhea" id="RHEA:48432"/>
        <dbReference type="Rhea" id="RHEA-COMP:12103"/>
        <dbReference type="Rhea" id="RHEA-COMP:12104"/>
        <dbReference type="ChEBI" id="CHEBI:15378"/>
        <dbReference type="ChEBI" id="CHEBI:30616"/>
        <dbReference type="ChEBI" id="CHEBI:90418"/>
        <dbReference type="ChEBI" id="CHEBI:90420"/>
        <dbReference type="ChEBI" id="CHEBI:456216"/>
        <dbReference type="EC" id="2.7.1.172"/>
    </reaction>
    <physiologicalReaction direction="left-to-right" evidence="2">
        <dbReference type="Rhea" id="RHEA:48433"/>
    </physiologicalReaction>
</comment>
<reference evidence="3" key="2">
    <citation type="journal article" date="2023" name="IMA Fungus">
        <title>Comparative genomic study of the Penicillium genus elucidates a diverse pangenome and 15 lateral gene transfer events.</title>
        <authorList>
            <person name="Petersen C."/>
            <person name="Sorensen T."/>
            <person name="Nielsen M.R."/>
            <person name="Sondergaard T.E."/>
            <person name="Sorensen J.L."/>
            <person name="Fitzpatrick D.A."/>
            <person name="Frisvad J.C."/>
            <person name="Nielsen K.L."/>
        </authorList>
    </citation>
    <scope>NUCLEOTIDE SEQUENCE</scope>
    <source>
        <strain evidence="3">IBT 3081</strain>
    </source>
</reference>
<dbReference type="Gene3D" id="3.90.1200.10">
    <property type="match status" value="1"/>
</dbReference>
<dbReference type="EMBL" id="JAPZBT010000001">
    <property type="protein sequence ID" value="KAJ5383260.1"/>
    <property type="molecule type" value="Genomic_DNA"/>
</dbReference>
<reference evidence="3" key="1">
    <citation type="submission" date="2022-12" db="EMBL/GenBank/DDBJ databases">
        <authorList>
            <person name="Petersen C."/>
        </authorList>
    </citation>
    <scope>NUCLEOTIDE SEQUENCE</scope>
    <source>
        <strain evidence="3">IBT 3081</strain>
    </source>
</reference>
<comment type="caution">
    <text evidence="3">The sequence shown here is derived from an EMBL/GenBank/DDBJ whole genome shotgun (WGS) entry which is preliminary data.</text>
</comment>
<gene>
    <name evidence="3" type="ORF">N7517_001171</name>
</gene>
<dbReference type="InterPro" id="IPR011009">
    <property type="entry name" value="Kinase-like_dom_sf"/>
</dbReference>
<dbReference type="PANTHER" id="PTHR12149:SF8">
    <property type="entry name" value="PROTEIN-RIBULOSAMINE 3-KINASE"/>
    <property type="match status" value="1"/>
</dbReference>
<name>A0A9W9VKS6_9EURO</name>
<organism evidence="3 4">
    <name type="scientific">Penicillium concentricum</name>
    <dbReference type="NCBI Taxonomy" id="293559"/>
    <lineage>
        <taxon>Eukaryota</taxon>
        <taxon>Fungi</taxon>
        <taxon>Dikarya</taxon>
        <taxon>Ascomycota</taxon>
        <taxon>Pezizomycotina</taxon>
        <taxon>Eurotiomycetes</taxon>
        <taxon>Eurotiomycetidae</taxon>
        <taxon>Eurotiales</taxon>
        <taxon>Aspergillaceae</taxon>
        <taxon>Penicillium</taxon>
    </lineage>
</organism>
<dbReference type="GeneID" id="81458084"/>
<dbReference type="AlphaFoldDB" id="A0A9W9VKS6"/>
<dbReference type="SUPFAM" id="SSF56112">
    <property type="entry name" value="Protein kinase-like (PK-like)"/>
    <property type="match status" value="1"/>
</dbReference>
<evidence type="ECO:0000313" key="4">
    <source>
        <dbReference type="Proteomes" id="UP001147752"/>
    </source>
</evidence>
<dbReference type="Proteomes" id="UP001147752">
    <property type="component" value="Unassembled WGS sequence"/>
</dbReference>
<proteinExistence type="predicted"/>
<evidence type="ECO:0000256" key="1">
    <source>
        <dbReference type="ARBA" id="ARBA00011961"/>
    </source>
</evidence>
<evidence type="ECO:0000313" key="3">
    <source>
        <dbReference type="EMBL" id="KAJ5383260.1"/>
    </source>
</evidence>